<dbReference type="RefSeq" id="WP_162385990.1">
    <property type="nucleotide sequence ID" value="NZ_CP045997.1"/>
</dbReference>
<evidence type="ECO:0000313" key="1">
    <source>
        <dbReference type="EMBL" id="QHV95581.1"/>
    </source>
</evidence>
<gene>
    <name evidence="1" type="ORF">GJR95_11455</name>
</gene>
<reference evidence="1 2" key="1">
    <citation type="submission" date="2019-11" db="EMBL/GenBank/DDBJ databases">
        <title>Spirosoma endbachense sp. nov., isolated from a natural salt meadow.</title>
        <authorList>
            <person name="Rojas J."/>
            <person name="Ambika Manirajan B."/>
            <person name="Ratering S."/>
            <person name="Suarez C."/>
            <person name="Geissler-Plaum R."/>
            <person name="Schnell S."/>
        </authorList>
    </citation>
    <scope>NUCLEOTIDE SEQUENCE [LARGE SCALE GENOMIC DNA]</scope>
    <source>
        <strain evidence="1 2">I-24</strain>
    </source>
</reference>
<proteinExistence type="predicted"/>
<organism evidence="1 2">
    <name type="scientific">Spirosoma endbachense</name>
    <dbReference type="NCBI Taxonomy" id="2666025"/>
    <lineage>
        <taxon>Bacteria</taxon>
        <taxon>Pseudomonadati</taxon>
        <taxon>Bacteroidota</taxon>
        <taxon>Cytophagia</taxon>
        <taxon>Cytophagales</taxon>
        <taxon>Cytophagaceae</taxon>
        <taxon>Spirosoma</taxon>
    </lineage>
</organism>
<sequence length="245" mass="29107">MAKAKQSDLAPLPAIRLLLKHYQTDLQPIIHQISALPVESDLEYYFVPAEHMKLFRPYYRPGKPYKNFKLVNFERPAISLTFYNKHKYQIGRGVKAASALTILKEQRDTLFNKSYLDQLTPGQQQKLQEIDTLLRAIRHTPEKFEFCTSNYEHYYRYWYCSFRYFEDQEQIKTGTANEHLLKHVQASDEKRSEQPSIERLNVIFIDSKFITRPVSYDNKLIDRELENYTEKVSYGKSSLYIRSIE</sequence>
<dbReference type="KEGG" id="senf:GJR95_11455"/>
<name>A0A6P1VQP7_9BACT</name>
<accession>A0A6P1VQP7</accession>
<keyword evidence="2" id="KW-1185">Reference proteome</keyword>
<evidence type="ECO:0000313" key="2">
    <source>
        <dbReference type="Proteomes" id="UP000464577"/>
    </source>
</evidence>
<dbReference type="Proteomes" id="UP000464577">
    <property type="component" value="Chromosome"/>
</dbReference>
<dbReference type="EMBL" id="CP045997">
    <property type="protein sequence ID" value="QHV95581.1"/>
    <property type="molecule type" value="Genomic_DNA"/>
</dbReference>
<protein>
    <submittedName>
        <fullName evidence="1">Uncharacterized protein</fullName>
    </submittedName>
</protein>
<dbReference type="AlphaFoldDB" id="A0A6P1VQP7"/>